<evidence type="ECO:0000256" key="5">
    <source>
        <dbReference type="ARBA" id="ARBA00006958"/>
    </source>
</evidence>
<dbReference type="InterPro" id="IPR007237">
    <property type="entry name" value="CD20-like"/>
</dbReference>
<dbReference type="InterPro" id="IPR045249">
    <property type="entry name" value="HARBI1-like"/>
</dbReference>
<keyword evidence="10" id="KW-0479">Metal-binding</keyword>
<dbReference type="PANTHER" id="PTHR22930:SF286">
    <property type="entry name" value="NUCLEASE HARBI1"/>
    <property type="match status" value="1"/>
</dbReference>
<dbReference type="GO" id="GO:0005737">
    <property type="term" value="C:cytoplasm"/>
    <property type="evidence" value="ECO:0007669"/>
    <property type="project" value="UniProtKB-SubCell"/>
</dbReference>
<evidence type="ECO:0000256" key="16">
    <source>
        <dbReference type="ARBA" id="ARBA00045850"/>
    </source>
</evidence>
<accession>A0A498NK97</accession>
<evidence type="ECO:0000313" key="19">
    <source>
        <dbReference type="EMBL" id="RXN32360.1"/>
    </source>
</evidence>
<dbReference type="GO" id="GO:0016020">
    <property type="term" value="C:membrane"/>
    <property type="evidence" value="ECO:0007669"/>
    <property type="project" value="UniProtKB-SubCell"/>
</dbReference>
<comment type="caution">
    <text evidence="19">The sequence shown here is derived from an EMBL/GenBank/DDBJ whole genome shotgun (WGS) entry which is preliminary data.</text>
</comment>
<sequence>MANRGGRRDVLQTLDDRELLRRYRLDRAGIMFVVDLLRDAITSPTRRHNAITPEKKVITTLRYLATGKMQQCSSDDLGLSQSSVSRVISQTLTALSQPNIVTQFVSLPLDARTLHTHKRAFMDIAGFPGVVGVIDGTHVRIIAPSEDEAVFVNRKNFHSINVQIVFNAACKILDIVAKWPGSTHDARMLSESGIRQLFERRYVPANCHLLGDSGYPCKPWLLTPYLQPRQGPQLNYKRAHKTTRAVVERGIGQLKRRFHVLHGEVRLRPEKVSKVIIACAILHNICKTVQIMIGVLTLLTGIVCTVNADLIFVHSGIPYWGSLIVKASLGMNIFSTITAGIAIIFLSVDLVVGPFRYFGYYYRTDPSELQRAYETLFRGTRGVLLVFAVLEFIISICVSAFACKANACCCPSQNLDYADFLQSTALILFLDLYKAFDTLEHDFLLQLFGFGDLFVALPLVVFDDLFEDVRHRTNLGDHF</sequence>
<evidence type="ECO:0000256" key="7">
    <source>
        <dbReference type="ARBA" id="ARBA00022490"/>
    </source>
</evidence>
<evidence type="ECO:0000256" key="14">
    <source>
        <dbReference type="ARBA" id="ARBA00023242"/>
    </source>
</evidence>
<feature type="transmembrane region" description="Helical" evidence="17">
    <location>
        <begin position="383"/>
        <end position="402"/>
    </location>
</feature>
<dbReference type="PANTHER" id="PTHR22930">
    <property type="match status" value="1"/>
</dbReference>
<keyword evidence="12 17" id="KW-1133">Transmembrane helix</keyword>
<evidence type="ECO:0000256" key="11">
    <source>
        <dbReference type="ARBA" id="ARBA00022801"/>
    </source>
</evidence>
<evidence type="ECO:0000256" key="4">
    <source>
        <dbReference type="ARBA" id="ARBA00004496"/>
    </source>
</evidence>
<dbReference type="GO" id="GO:0016787">
    <property type="term" value="F:hydrolase activity"/>
    <property type="evidence" value="ECO:0007669"/>
    <property type="project" value="UniProtKB-KW"/>
</dbReference>
<evidence type="ECO:0000256" key="17">
    <source>
        <dbReference type="SAM" id="Phobius"/>
    </source>
</evidence>
<dbReference type="InterPro" id="IPR027806">
    <property type="entry name" value="HARBI1_dom"/>
</dbReference>
<evidence type="ECO:0000256" key="10">
    <source>
        <dbReference type="ARBA" id="ARBA00022723"/>
    </source>
</evidence>
<proteinExistence type="inferred from homology"/>
<reference evidence="19 20" key="1">
    <citation type="submission" date="2018-03" db="EMBL/GenBank/DDBJ databases">
        <title>Draft genome sequence of Rohu Carp (Labeo rohita).</title>
        <authorList>
            <person name="Das P."/>
            <person name="Kushwaha B."/>
            <person name="Joshi C.G."/>
            <person name="Kumar D."/>
            <person name="Nagpure N.S."/>
            <person name="Sahoo L."/>
            <person name="Das S.P."/>
            <person name="Bit A."/>
            <person name="Patnaik S."/>
            <person name="Meher P.K."/>
            <person name="Jayasankar P."/>
            <person name="Koringa P.G."/>
            <person name="Patel N.V."/>
            <person name="Hinsu A.T."/>
            <person name="Kumar R."/>
            <person name="Pandey M."/>
            <person name="Agarwal S."/>
            <person name="Srivastava S."/>
            <person name="Singh M."/>
            <person name="Iquebal M.A."/>
            <person name="Jaiswal S."/>
            <person name="Angadi U.B."/>
            <person name="Kumar N."/>
            <person name="Raza M."/>
            <person name="Shah T.M."/>
            <person name="Rai A."/>
            <person name="Jena J.K."/>
        </authorList>
    </citation>
    <scope>NUCLEOTIDE SEQUENCE [LARGE SCALE GENOMIC DNA]</scope>
    <source>
        <strain evidence="19">DASCIFA01</strain>
        <tissue evidence="19">Testis</tissue>
    </source>
</reference>
<dbReference type="GO" id="GO:0004518">
    <property type="term" value="F:nuclease activity"/>
    <property type="evidence" value="ECO:0007669"/>
    <property type="project" value="UniProtKB-KW"/>
</dbReference>
<comment type="function">
    <text evidence="16">Transposase-derived protein that may have nuclease activity. Does not have transposase activity.</text>
</comment>
<comment type="similarity">
    <text evidence="5">Belongs to the HARBI1 family.</text>
</comment>
<evidence type="ECO:0000256" key="3">
    <source>
        <dbReference type="ARBA" id="ARBA00004141"/>
    </source>
</evidence>
<evidence type="ECO:0000256" key="12">
    <source>
        <dbReference type="ARBA" id="ARBA00022989"/>
    </source>
</evidence>
<evidence type="ECO:0000256" key="15">
    <source>
        <dbReference type="ARBA" id="ARBA00030126"/>
    </source>
</evidence>
<feature type="transmembrane region" description="Helical" evidence="17">
    <location>
        <begin position="333"/>
        <end position="362"/>
    </location>
</feature>
<evidence type="ECO:0000256" key="8">
    <source>
        <dbReference type="ARBA" id="ARBA00022692"/>
    </source>
</evidence>
<gene>
    <name evidence="19" type="ORF">ROHU_016260</name>
</gene>
<feature type="domain" description="DDE Tnp4" evidence="18">
    <location>
        <begin position="134"/>
        <end position="284"/>
    </location>
</feature>
<evidence type="ECO:0000256" key="13">
    <source>
        <dbReference type="ARBA" id="ARBA00023136"/>
    </source>
</evidence>
<dbReference type="GO" id="GO:0046872">
    <property type="term" value="F:metal ion binding"/>
    <property type="evidence" value="ECO:0007669"/>
    <property type="project" value="UniProtKB-KW"/>
</dbReference>
<comment type="cofactor">
    <cofactor evidence="1">
        <name>a divalent metal cation</name>
        <dbReference type="ChEBI" id="CHEBI:60240"/>
    </cofactor>
</comment>
<evidence type="ECO:0000256" key="1">
    <source>
        <dbReference type="ARBA" id="ARBA00001968"/>
    </source>
</evidence>
<keyword evidence="20" id="KW-1185">Reference proteome</keyword>
<dbReference type="Pfam" id="PF04103">
    <property type="entry name" value="CD20"/>
    <property type="match status" value="1"/>
</dbReference>
<keyword evidence="9" id="KW-0540">Nuclease</keyword>
<evidence type="ECO:0000313" key="20">
    <source>
        <dbReference type="Proteomes" id="UP000290572"/>
    </source>
</evidence>
<dbReference type="Proteomes" id="UP000290572">
    <property type="component" value="Unassembled WGS sequence"/>
</dbReference>
<dbReference type="GO" id="GO:0005634">
    <property type="term" value="C:nucleus"/>
    <property type="evidence" value="ECO:0007669"/>
    <property type="project" value="UniProtKB-SubCell"/>
</dbReference>
<protein>
    <recommendedName>
        <fullName evidence="6">Putative nuclease HARBI1</fullName>
    </recommendedName>
    <alternativeName>
        <fullName evidence="15">Harbinger transposase-derived nuclease</fullName>
    </alternativeName>
</protein>
<evidence type="ECO:0000256" key="2">
    <source>
        <dbReference type="ARBA" id="ARBA00004123"/>
    </source>
</evidence>
<dbReference type="EMBL" id="QBIY01011385">
    <property type="protein sequence ID" value="RXN32360.1"/>
    <property type="molecule type" value="Genomic_DNA"/>
</dbReference>
<evidence type="ECO:0000256" key="6">
    <source>
        <dbReference type="ARBA" id="ARBA00015519"/>
    </source>
</evidence>
<comment type="subcellular location">
    <subcellularLocation>
        <location evidence="4">Cytoplasm</location>
    </subcellularLocation>
    <subcellularLocation>
        <location evidence="3">Membrane</location>
        <topology evidence="3">Multi-pass membrane protein</topology>
    </subcellularLocation>
    <subcellularLocation>
        <location evidence="2">Nucleus</location>
    </subcellularLocation>
</comment>
<keyword evidence="11" id="KW-0378">Hydrolase</keyword>
<feature type="transmembrane region" description="Helical" evidence="17">
    <location>
        <begin position="291"/>
        <end position="313"/>
    </location>
</feature>
<keyword evidence="7" id="KW-0963">Cytoplasm</keyword>
<dbReference type="AlphaFoldDB" id="A0A498NK97"/>
<name>A0A498NK97_LABRO</name>
<keyword evidence="14" id="KW-0539">Nucleus</keyword>
<keyword evidence="13 17" id="KW-0472">Membrane</keyword>
<organism evidence="19 20">
    <name type="scientific">Labeo rohita</name>
    <name type="common">Indian major carp</name>
    <name type="synonym">Cyprinus rohita</name>
    <dbReference type="NCBI Taxonomy" id="84645"/>
    <lineage>
        <taxon>Eukaryota</taxon>
        <taxon>Metazoa</taxon>
        <taxon>Chordata</taxon>
        <taxon>Craniata</taxon>
        <taxon>Vertebrata</taxon>
        <taxon>Euteleostomi</taxon>
        <taxon>Actinopterygii</taxon>
        <taxon>Neopterygii</taxon>
        <taxon>Teleostei</taxon>
        <taxon>Ostariophysi</taxon>
        <taxon>Cypriniformes</taxon>
        <taxon>Cyprinidae</taxon>
        <taxon>Labeoninae</taxon>
        <taxon>Labeonini</taxon>
        <taxon>Labeo</taxon>
    </lineage>
</organism>
<evidence type="ECO:0000259" key="18">
    <source>
        <dbReference type="Pfam" id="PF13359"/>
    </source>
</evidence>
<dbReference type="PRINTS" id="PR02086">
    <property type="entry name" value="PUTNUCHARBI1"/>
</dbReference>
<dbReference type="Pfam" id="PF13359">
    <property type="entry name" value="DDE_Tnp_4"/>
    <property type="match status" value="1"/>
</dbReference>
<dbReference type="InterPro" id="IPR026103">
    <property type="entry name" value="HARBI1_animal"/>
</dbReference>
<evidence type="ECO:0000256" key="9">
    <source>
        <dbReference type="ARBA" id="ARBA00022722"/>
    </source>
</evidence>
<dbReference type="STRING" id="84645.A0A498NK97"/>
<keyword evidence="8 17" id="KW-0812">Transmembrane</keyword>